<feature type="domain" description="Deoxyribonuclease NucA/NucB" evidence="2">
    <location>
        <begin position="105"/>
        <end position="162"/>
    </location>
</feature>
<organism evidence="3 4">
    <name type="scientific">Sphaerisporangium melleum</name>
    <dbReference type="NCBI Taxonomy" id="321316"/>
    <lineage>
        <taxon>Bacteria</taxon>
        <taxon>Bacillati</taxon>
        <taxon>Actinomycetota</taxon>
        <taxon>Actinomycetes</taxon>
        <taxon>Streptosporangiales</taxon>
        <taxon>Streptosporangiaceae</taxon>
        <taxon>Sphaerisporangium</taxon>
    </lineage>
</organism>
<feature type="region of interest" description="Disordered" evidence="1">
    <location>
        <begin position="1"/>
        <end position="42"/>
    </location>
</feature>
<dbReference type="Proteomes" id="UP000645217">
    <property type="component" value="Unassembled WGS sequence"/>
</dbReference>
<dbReference type="Pfam" id="PF14040">
    <property type="entry name" value="DNase_NucA_NucB"/>
    <property type="match status" value="1"/>
</dbReference>
<evidence type="ECO:0000313" key="3">
    <source>
        <dbReference type="EMBL" id="GGL09912.1"/>
    </source>
</evidence>
<name>A0A917RIZ8_9ACTN</name>
<feature type="compositionally biased region" description="Polar residues" evidence="1">
    <location>
        <begin position="15"/>
        <end position="24"/>
    </location>
</feature>
<accession>A0A917RIZ8</accession>
<dbReference type="EMBL" id="BMNT01000040">
    <property type="protein sequence ID" value="GGL09912.1"/>
    <property type="molecule type" value="Genomic_DNA"/>
</dbReference>
<evidence type="ECO:0000256" key="1">
    <source>
        <dbReference type="SAM" id="MobiDB-lite"/>
    </source>
</evidence>
<evidence type="ECO:0000259" key="2">
    <source>
        <dbReference type="Pfam" id="PF14040"/>
    </source>
</evidence>
<proteinExistence type="predicted"/>
<dbReference type="InterPro" id="IPR029476">
    <property type="entry name" value="DNase_NucA_NucB"/>
</dbReference>
<reference evidence="3" key="1">
    <citation type="journal article" date="2014" name="Int. J. Syst. Evol. Microbiol.">
        <title>Complete genome sequence of Corynebacterium casei LMG S-19264T (=DSM 44701T), isolated from a smear-ripened cheese.</title>
        <authorList>
            <consortium name="US DOE Joint Genome Institute (JGI-PGF)"/>
            <person name="Walter F."/>
            <person name="Albersmeier A."/>
            <person name="Kalinowski J."/>
            <person name="Ruckert C."/>
        </authorList>
    </citation>
    <scope>NUCLEOTIDE SEQUENCE</scope>
    <source>
        <strain evidence="3">JCM 13064</strain>
    </source>
</reference>
<evidence type="ECO:0000313" key="4">
    <source>
        <dbReference type="Proteomes" id="UP000645217"/>
    </source>
</evidence>
<dbReference type="RefSeq" id="WP_189166437.1">
    <property type="nucleotide sequence ID" value="NZ_BMNT01000040.1"/>
</dbReference>
<dbReference type="AlphaFoldDB" id="A0A917RIZ8"/>
<keyword evidence="4" id="KW-1185">Reference proteome</keyword>
<protein>
    <recommendedName>
        <fullName evidence="2">Deoxyribonuclease NucA/NucB domain-containing protein</fullName>
    </recommendedName>
</protein>
<gene>
    <name evidence="3" type="ORF">GCM10007964_60130</name>
</gene>
<comment type="caution">
    <text evidence="3">The sequence shown here is derived from an EMBL/GenBank/DDBJ whole genome shotgun (WGS) entry which is preliminary data.</text>
</comment>
<reference evidence="3" key="2">
    <citation type="submission" date="2020-09" db="EMBL/GenBank/DDBJ databases">
        <authorList>
            <person name="Sun Q."/>
            <person name="Ohkuma M."/>
        </authorList>
    </citation>
    <scope>NUCLEOTIDE SEQUENCE</scope>
    <source>
        <strain evidence="3">JCM 13064</strain>
    </source>
</reference>
<sequence length="166" mass="18667">MSPQSTPSYPPTRNPLGNEQNKNIPGNWLAKSDPLTRGKPGVINTENRLHFSRIEMHMDVGTPQEKHLLIPPERPRHAFSINYCKYYMPQKYPAPFRADGLPPGGPNSCDEYPFAATLEGAKAAKVHFSVRAVNAAHNSLQGRMLETFFTDFRAGEGNRFWVLTED</sequence>